<evidence type="ECO:0000256" key="1">
    <source>
        <dbReference type="ARBA" id="ARBA00023015"/>
    </source>
</evidence>
<dbReference type="GO" id="GO:0003677">
    <property type="term" value="F:DNA binding"/>
    <property type="evidence" value="ECO:0007669"/>
    <property type="project" value="UniProtKB-KW"/>
</dbReference>
<dbReference type="Gene3D" id="1.10.10.10">
    <property type="entry name" value="Winged helix-like DNA-binding domain superfamily/Winged helix DNA-binding domain"/>
    <property type="match status" value="1"/>
</dbReference>
<dbReference type="Pfam" id="PF01638">
    <property type="entry name" value="HxlR"/>
    <property type="match status" value="1"/>
</dbReference>
<dbReference type="EMBL" id="FUYS01000002">
    <property type="protein sequence ID" value="SKB36667.1"/>
    <property type="molecule type" value="Genomic_DNA"/>
</dbReference>
<protein>
    <submittedName>
        <fullName evidence="5">Transcriptional regulator, HxlR family</fullName>
    </submittedName>
</protein>
<evidence type="ECO:0000256" key="2">
    <source>
        <dbReference type="ARBA" id="ARBA00023125"/>
    </source>
</evidence>
<dbReference type="Proteomes" id="UP000190541">
    <property type="component" value="Unassembled WGS sequence"/>
</dbReference>
<feature type="domain" description="HTH hxlR-type" evidence="4">
    <location>
        <begin position="29"/>
        <end position="132"/>
    </location>
</feature>
<dbReference type="PROSITE" id="PS51118">
    <property type="entry name" value="HTH_HXLR"/>
    <property type="match status" value="1"/>
</dbReference>
<dbReference type="InterPro" id="IPR036390">
    <property type="entry name" value="WH_DNA-bd_sf"/>
</dbReference>
<dbReference type="PANTHER" id="PTHR33204">
    <property type="entry name" value="TRANSCRIPTIONAL REGULATOR, MARR FAMILY"/>
    <property type="match status" value="1"/>
</dbReference>
<name>A0A1T5APB8_9SPHI</name>
<reference evidence="5 6" key="1">
    <citation type="submission" date="2017-02" db="EMBL/GenBank/DDBJ databases">
        <authorList>
            <person name="Peterson S.W."/>
        </authorList>
    </citation>
    <scope>NUCLEOTIDE SEQUENCE [LARGE SCALE GENOMIC DNA]</scope>
    <source>
        <strain evidence="5 6">DSM 22899</strain>
    </source>
</reference>
<organism evidence="5 6">
    <name type="scientific">Parapedobacter luteus</name>
    <dbReference type="NCBI Taxonomy" id="623280"/>
    <lineage>
        <taxon>Bacteria</taxon>
        <taxon>Pseudomonadati</taxon>
        <taxon>Bacteroidota</taxon>
        <taxon>Sphingobacteriia</taxon>
        <taxon>Sphingobacteriales</taxon>
        <taxon>Sphingobacteriaceae</taxon>
        <taxon>Parapedobacter</taxon>
    </lineage>
</organism>
<sequence>MLLCKKCIFARKVSAHFMEDSHKLDHSECQNRIRPVKEALAFLSGKWKLPIILSLWLGNKRFSEISKEVNGITDRMLSKELRDLEINGFVKRVIHDSYPVVVEYILTDYGKTLKPVIDALGEWGASYHSRPANGSKRASHPDTE</sequence>
<evidence type="ECO:0000256" key="3">
    <source>
        <dbReference type="ARBA" id="ARBA00023163"/>
    </source>
</evidence>
<evidence type="ECO:0000259" key="4">
    <source>
        <dbReference type="PROSITE" id="PS51118"/>
    </source>
</evidence>
<proteinExistence type="predicted"/>
<dbReference type="InterPro" id="IPR002577">
    <property type="entry name" value="HTH_HxlR"/>
</dbReference>
<dbReference type="SUPFAM" id="SSF46785">
    <property type="entry name" value="Winged helix' DNA-binding domain"/>
    <property type="match status" value="1"/>
</dbReference>
<dbReference type="PANTHER" id="PTHR33204:SF29">
    <property type="entry name" value="TRANSCRIPTIONAL REGULATOR"/>
    <property type="match status" value="1"/>
</dbReference>
<keyword evidence="2" id="KW-0238">DNA-binding</keyword>
<keyword evidence="1" id="KW-0805">Transcription regulation</keyword>
<dbReference type="AlphaFoldDB" id="A0A1T5APB8"/>
<keyword evidence="3" id="KW-0804">Transcription</keyword>
<keyword evidence="6" id="KW-1185">Reference proteome</keyword>
<evidence type="ECO:0000313" key="6">
    <source>
        <dbReference type="Proteomes" id="UP000190541"/>
    </source>
</evidence>
<evidence type="ECO:0000313" key="5">
    <source>
        <dbReference type="EMBL" id="SKB36667.1"/>
    </source>
</evidence>
<dbReference type="InterPro" id="IPR036388">
    <property type="entry name" value="WH-like_DNA-bd_sf"/>
</dbReference>
<gene>
    <name evidence="5" type="ORF">SAMN05660226_00932</name>
</gene>
<accession>A0A1T5APB8</accession>